<evidence type="ECO:0000259" key="2">
    <source>
        <dbReference type="Pfam" id="PF14775"/>
    </source>
</evidence>
<feature type="coiled-coil region" evidence="1">
    <location>
        <begin position="403"/>
        <end position="430"/>
    </location>
</feature>
<dbReference type="PANTHER" id="PTHR21625">
    <property type="entry name" value="NYD-SP28 PROTEIN"/>
    <property type="match status" value="1"/>
</dbReference>
<proteinExistence type="predicted"/>
<dbReference type="InterPro" id="IPR029440">
    <property type="entry name" value="DRC1_C"/>
</dbReference>
<accession>A0A6G0SYA4</accession>
<dbReference type="GO" id="GO:0005858">
    <property type="term" value="C:axonemal dynein complex"/>
    <property type="evidence" value="ECO:0007669"/>
    <property type="project" value="InterPro"/>
</dbReference>
<dbReference type="EMBL" id="VYZN01000080">
    <property type="protein sequence ID" value="KAE9523356.1"/>
    <property type="molecule type" value="Genomic_DNA"/>
</dbReference>
<evidence type="ECO:0000256" key="1">
    <source>
        <dbReference type="SAM" id="Coils"/>
    </source>
</evidence>
<sequence>MENEDYEAIAFNSVPVENLIDSRKYCDRRKILENKDNFVINGHDEASRNNIEALHAKKEIEDSDENLIVLEKEERKVLRKCNIWRRQNIHSIENAVAKRKCQQKMIVQQPVVDKIENSEFELGNIMEELNNFIEGKCLVFHTNEYERECNDKNQERLSEVKNTLIEINKKCMDIYDEFEKTSNKEDILVIQEDIVSLKKKSLDLLLQKDSIIDKLLEGLEELLTKSSNETSSNSNDLDNLNEIANNKLKILKEEHKKYNLAITKLIEDTKNKKNNKDSTEWRILMDKIINKISSAALKRFELIEKNNLELLKLFKTNEEDAKNFRIKTTENYIGVDTDLEFVKIRCSTNIEKLKYNCHVLKKKIEDNNFRIINQKRRINLLQETVYNLREKCKKNESNHTTQISTIKKQIININQKIDQQEKRADSIAKKDNDEYIQLWDHQMNQIIRYINSIRQIDYFIREYLSLKTKTHFCEKPTLNGNDTIVPLLKHINNLILYEHTHDSLDTNYYKHIRDRALNNLLLDFIVKNSSFVFEHNLYGILGSNSMRNLSYAYNALSELKLNKEESWQLIKSKFKPYVTCTICNSQINWESGKIIGTSDSERKICKNTTTDDCACSNNITFENIDEEQNDKYSISLIGENTPFNHTRCENSNHELSIDNKHFIHIMKEIIKESRSTRFPKLKSLYQRFKKEYNFIQWKISENDLQEYWSRLVKYIPNSVDLWKMYYEELSHYYRFLVVRQKKMLKTKTLQNENMELKHIIYELENNNKIIEICNYR</sequence>
<dbReference type="InterPro" id="IPR039750">
    <property type="entry name" value="DRC1/DRC2"/>
</dbReference>
<feature type="domain" description="Dynein regulatory complex protein 1 C-terminal" evidence="2">
    <location>
        <begin position="706"/>
        <end position="760"/>
    </location>
</feature>
<dbReference type="AlphaFoldDB" id="A0A6G0SYA4"/>
<dbReference type="Proteomes" id="UP000475862">
    <property type="component" value="Unassembled WGS sequence"/>
</dbReference>
<keyword evidence="4" id="KW-1185">Reference proteome</keyword>
<keyword evidence="1" id="KW-0175">Coiled coil</keyword>
<evidence type="ECO:0000313" key="3">
    <source>
        <dbReference type="EMBL" id="KAE9523356.1"/>
    </source>
</evidence>
<comment type="caution">
    <text evidence="3">The sequence shown here is derived from an EMBL/GenBank/DDBJ whole genome shotgun (WGS) entry which is preliminary data.</text>
</comment>
<gene>
    <name evidence="3" type="ORF">AGLY_016304</name>
</gene>
<dbReference type="GO" id="GO:0070286">
    <property type="term" value="P:axonemal dynein complex assembly"/>
    <property type="evidence" value="ECO:0007669"/>
    <property type="project" value="InterPro"/>
</dbReference>
<organism evidence="3 4">
    <name type="scientific">Aphis glycines</name>
    <name type="common">Soybean aphid</name>
    <dbReference type="NCBI Taxonomy" id="307491"/>
    <lineage>
        <taxon>Eukaryota</taxon>
        <taxon>Metazoa</taxon>
        <taxon>Ecdysozoa</taxon>
        <taxon>Arthropoda</taxon>
        <taxon>Hexapoda</taxon>
        <taxon>Insecta</taxon>
        <taxon>Pterygota</taxon>
        <taxon>Neoptera</taxon>
        <taxon>Paraneoptera</taxon>
        <taxon>Hemiptera</taxon>
        <taxon>Sternorrhyncha</taxon>
        <taxon>Aphidomorpha</taxon>
        <taxon>Aphidoidea</taxon>
        <taxon>Aphididae</taxon>
        <taxon>Aphidini</taxon>
        <taxon>Aphis</taxon>
        <taxon>Aphis</taxon>
    </lineage>
</organism>
<protein>
    <recommendedName>
        <fullName evidence="2">Dynein regulatory complex protein 1 C-terminal domain-containing protein</fullName>
    </recommendedName>
</protein>
<reference evidence="3 4" key="1">
    <citation type="submission" date="2019-08" db="EMBL/GenBank/DDBJ databases">
        <title>The genome of the soybean aphid Biotype 1, its phylome, world population structure and adaptation to the North American continent.</title>
        <authorList>
            <person name="Giordano R."/>
            <person name="Donthu R.K."/>
            <person name="Hernandez A.G."/>
            <person name="Wright C.L."/>
            <person name="Zimin A.V."/>
        </authorList>
    </citation>
    <scope>NUCLEOTIDE SEQUENCE [LARGE SCALE GENOMIC DNA]</scope>
    <source>
        <tissue evidence="3">Whole aphids</tissue>
    </source>
</reference>
<dbReference type="OrthoDB" id="10260459at2759"/>
<dbReference type="GO" id="GO:0003352">
    <property type="term" value="P:regulation of cilium movement"/>
    <property type="evidence" value="ECO:0007669"/>
    <property type="project" value="TreeGrafter"/>
</dbReference>
<feature type="coiled-coil region" evidence="1">
    <location>
        <begin position="234"/>
        <end position="268"/>
    </location>
</feature>
<dbReference type="PANTHER" id="PTHR21625:SF1">
    <property type="entry name" value="DYNEIN REGULATORY COMPLEX PROTEIN 1"/>
    <property type="match status" value="1"/>
</dbReference>
<name>A0A6G0SYA4_APHGL</name>
<evidence type="ECO:0000313" key="4">
    <source>
        <dbReference type="Proteomes" id="UP000475862"/>
    </source>
</evidence>
<dbReference type="GO" id="GO:0060285">
    <property type="term" value="P:cilium-dependent cell motility"/>
    <property type="evidence" value="ECO:0007669"/>
    <property type="project" value="TreeGrafter"/>
</dbReference>
<dbReference type="Pfam" id="PF14775">
    <property type="entry name" value="NYD-SP28_assoc"/>
    <property type="match status" value="1"/>
</dbReference>